<feature type="region of interest" description="Disordered" evidence="1">
    <location>
        <begin position="1"/>
        <end position="37"/>
    </location>
</feature>
<feature type="compositionally biased region" description="Pro residues" evidence="1">
    <location>
        <begin position="1"/>
        <end position="17"/>
    </location>
</feature>
<keyword evidence="4" id="KW-1185">Reference proteome</keyword>
<name>A0ABY5K5K7_9CELL</name>
<protein>
    <submittedName>
        <fullName evidence="3">DUF3806 domain-containing protein</fullName>
    </submittedName>
</protein>
<reference evidence="3 4" key="1">
    <citation type="submission" date="2022-07" db="EMBL/GenBank/DDBJ databases">
        <title>Novel species in genus cellulomonas.</title>
        <authorList>
            <person name="Ye L."/>
        </authorList>
    </citation>
    <scope>NUCLEOTIDE SEQUENCE [LARGE SCALE GENOMIC DNA]</scope>
    <source>
        <strain evidence="4">zg-Y908</strain>
    </source>
</reference>
<feature type="compositionally biased region" description="Low complexity" evidence="1">
    <location>
        <begin position="64"/>
        <end position="79"/>
    </location>
</feature>
<sequence>MLPTPHGPAGPPAPRPTPAEQATPVPDEVTDHVLSGRTPDAVALLRVVEHLADAPAIDPTTGGTSPADDSAADDSTAVDTDADSTADDTSADSTADDTVADSTADDTAPPVAAPAPAALGPTALEPPASAPLAPAPLATDVVGPVAAALSDTRHTVDELNAPERVFLAQQRALIGELCPDPADADAVGALFDRVREQWTQAEDRPDPRPLAEAFGVALGDLVRAGAPDLAWATCSDRYGVEIVLARQDPEVLVYPIASVGQSWSTAAPGWFVAHLAHILRGVTTEPTPADA</sequence>
<dbReference type="InterPro" id="IPR024266">
    <property type="entry name" value="DUF3806"/>
</dbReference>
<dbReference type="Pfam" id="PF12713">
    <property type="entry name" value="DUF3806"/>
    <property type="match status" value="1"/>
</dbReference>
<dbReference type="Proteomes" id="UP001317322">
    <property type="component" value="Chromosome"/>
</dbReference>
<gene>
    <name evidence="3" type="ORF">NP075_03070</name>
</gene>
<feature type="compositionally biased region" description="Low complexity" evidence="1">
    <location>
        <begin position="100"/>
        <end position="131"/>
    </location>
</feature>
<feature type="compositionally biased region" description="Acidic residues" evidence="1">
    <location>
        <begin position="80"/>
        <end position="99"/>
    </location>
</feature>
<feature type="region of interest" description="Disordered" evidence="1">
    <location>
        <begin position="55"/>
        <end position="131"/>
    </location>
</feature>
<evidence type="ECO:0000313" key="4">
    <source>
        <dbReference type="Proteomes" id="UP001317322"/>
    </source>
</evidence>
<evidence type="ECO:0000259" key="2">
    <source>
        <dbReference type="Pfam" id="PF12713"/>
    </source>
</evidence>
<feature type="domain" description="DUF3806" evidence="2">
    <location>
        <begin position="203"/>
        <end position="267"/>
    </location>
</feature>
<evidence type="ECO:0000313" key="3">
    <source>
        <dbReference type="EMBL" id="UUI65732.1"/>
    </source>
</evidence>
<dbReference type="EMBL" id="CP101989">
    <property type="protein sequence ID" value="UUI65732.1"/>
    <property type="molecule type" value="Genomic_DNA"/>
</dbReference>
<proteinExistence type="predicted"/>
<dbReference type="RefSeq" id="WP_227566237.1">
    <property type="nucleotide sequence ID" value="NZ_CP101989.1"/>
</dbReference>
<accession>A0ABY5K5K7</accession>
<evidence type="ECO:0000256" key="1">
    <source>
        <dbReference type="SAM" id="MobiDB-lite"/>
    </source>
</evidence>
<organism evidence="3 4">
    <name type="scientific">Cellulomonas wangsupingiae</name>
    <dbReference type="NCBI Taxonomy" id="2968085"/>
    <lineage>
        <taxon>Bacteria</taxon>
        <taxon>Bacillati</taxon>
        <taxon>Actinomycetota</taxon>
        <taxon>Actinomycetes</taxon>
        <taxon>Micrococcales</taxon>
        <taxon>Cellulomonadaceae</taxon>
        <taxon>Cellulomonas</taxon>
    </lineage>
</organism>